<dbReference type="NCBIfam" id="NF004471">
    <property type="entry name" value="PRK05803.1"/>
    <property type="match status" value="1"/>
</dbReference>
<dbReference type="NCBIfam" id="TIGR02937">
    <property type="entry name" value="sigma70-ECF"/>
    <property type="match status" value="1"/>
</dbReference>
<dbReference type="PROSITE" id="PS50943">
    <property type="entry name" value="HTH_CROC1"/>
    <property type="match status" value="1"/>
</dbReference>
<dbReference type="PROSITE" id="PS00716">
    <property type="entry name" value="SIGMA70_2"/>
    <property type="match status" value="1"/>
</dbReference>
<dbReference type="PIRSF" id="PIRSF000770">
    <property type="entry name" value="RNA_pol_sigma-SigE/K"/>
    <property type="match status" value="1"/>
</dbReference>
<dbReference type="PRINTS" id="PR00046">
    <property type="entry name" value="SIGMA70FCT"/>
</dbReference>
<evidence type="ECO:0000256" key="1">
    <source>
        <dbReference type="ARBA" id="ARBA00007788"/>
    </source>
</evidence>
<dbReference type="SUPFAM" id="SSF88946">
    <property type="entry name" value="Sigma2 domain of RNA polymerase sigma factors"/>
    <property type="match status" value="1"/>
</dbReference>
<organism evidence="9 10">
    <name type="scientific">Lachnospira intestinalis</name>
    <dbReference type="NCBI Taxonomy" id="3133158"/>
    <lineage>
        <taxon>Bacteria</taxon>
        <taxon>Bacillati</taxon>
        <taxon>Bacillota</taxon>
        <taxon>Clostridia</taxon>
        <taxon>Lachnospirales</taxon>
        <taxon>Lachnospiraceae</taxon>
        <taxon>Lachnospira</taxon>
    </lineage>
</organism>
<accession>A0ABV1H2P0</accession>
<dbReference type="Proteomes" id="UP001546774">
    <property type="component" value="Unassembled WGS sequence"/>
</dbReference>
<keyword evidence="2" id="KW-0749">Sporulation</keyword>
<sequence length="210" mass="24281">MKAFEKPLSAKEEKEMIERFHNGDMEARNILVERNMRLVAHMVKKYLQADRDTDDLISVGTIGLIKAVNSFKPDKSIRLATYAAKCIDNELLMMLRMEKRKSKEVSMYEPIGKDKEGNEISLIDIVGEEKEDVVEDCLFAQRVLCLYQNLDKVLNEREKTIIIRRYGLNGKEPMTQSELADRLGISRSYISRIEKKALLKLKKLLEDAKL</sequence>
<dbReference type="PROSITE" id="PS00715">
    <property type="entry name" value="SIGMA70_1"/>
    <property type="match status" value="1"/>
</dbReference>
<dbReference type="SUPFAM" id="SSF88659">
    <property type="entry name" value="Sigma3 and sigma4 domains of RNA polymerase sigma factors"/>
    <property type="match status" value="1"/>
</dbReference>
<evidence type="ECO:0000259" key="8">
    <source>
        <dbReference type="PROSITE" id="PS50943"/>
    </source>
</evidence>
<dbReference type="InterPro" id="IPR014284">
    <property type="entry name" value="RNA_pol_sigma-70_dom"/>
</dbReference>
<dbReference type="InterPro" id="IPR007630">
    <property type="entry name" value="RNA_pol_sigma70_r4"/>
</dbReference>
<keyword evidence="4 7" id="KW-0731">Sigma factor</keyword>
<dbReference type="PANTHER" id="PTHR30376">
    <property type="entry name" value="SIGMA FACTOR RPOH HEAT SHOCK RELATED"/>
    <property type="match status" value="1"/>
</dbReference>
<dbReference type="InterPro" id="IPR036388">
    <property type="entry name" value="WH-like_DNA-bd_sf"/>
</dbReference>
<evidence type="ECO:0000256" key="6">
    <source>
        <dbReference type="ARBA" id="ARBA00023163"/>
    </source>
</evidence>
<evidence type="ECO:0000256" key="4">
    <source>
        <dbReference type="ARBA" id="ARBA00023082"/>
    </source>
</evidence>
<dbReference type="InterPro" id="IPR013324">
    <property type="entry name" value="RNA_pol_sigma_r3/r4-like"/>
</dbReference>
<reference evidence="9" key="1">
    <citation type="submission" date="2024-03" db="EMBL/GenBank/DDBJ databases">
        <title>Human intestinal bacterial collection.</title>
        <authorList>
            <person name="Pauvert C."/>
            <person name="Hitch T.C.A."/>
            <person name="Clavel T."/>
        </authorList>
    </citation>
    <scope>NUCLEOTIDE SEQUENCE [LARGE SCALE GENOMIC DNA]</scope>
    <source>
        <strain evidence="9">CLA-AA-H89B</strain>
    </source>
</reference>
<name>A0ABV1H2P0_9FIRM</name>
<dbReference type="InterPro" id="IPR001387">
    <property type="entry name" value="Cro/C1-type_HTH"/>
</dbReference>
<evidence type="ECO:0000256" key="2">
    <source>
        <dbReference type="ARBA" id="ARBA00022969"/>
    </source>
</evidence>
<keyword evidence="6 7" id="KW-0804">Transcription</keyword>
<dbReference type="Pfam" id="PF04542">
    <property type="entry name" value="Sigma70_r2"/>
    <property type="match status" value="1"/>
</dbReference>
<dbReference type="Gene3D" id="1.20.120.1810">
    <property type="match status" value="1"/>
</dbReference>
<evidence type="ECO:0000313" key="10">
    <source>
        <dbReference type="Proteomes" id="UP001546774"/>
    </source>
</evidence>
<dbReference type="InterPro" id="IPR000943">
    <property type="entry name" value="RNA_pol_sigma70"/>
</dbReference>
<dbReference type="Gene3D" id="1.10.10.10">
    <property type="entry name" value="Winged helix-like DNA-binding domain superfamily/Winged helix DNA-binding domain"/>
    <property type="match status" value="1"/>
</dbReference>
<dbReference type="EMBL" id="JBBMFS010000002">
    <property type="protein sequence ID" value="MEQ2553955.1"/>
    <property type="molecule type" value="Genomic_DNA"/>
</dbReference>
<dbReference type="Pfam" id="PF04545">
    <property type="entry name" value="Sigma70_r4"/>
    <property type="match status" value="1"/>
</dbReference>
<dbReference type="PANTHER" id="PTHR30376:SF3">
    <property type="entry name" value="RNA POLYMERASE SIGMA FACTOR RPOH"/>
    <property type="match status" value="1"/>
</dbReference>
<evidence type="ECO:0000256" key="3">
    <source>
        <dbReference type="ARBA" id="ARBA00023015"/>
    </source>
</evidence>
<evidence type="ECO:0000256" key="7">
    <source>
        <dbReference type="RuleBase" id="RU362124"/>
    </source>
</evidence>
<gene>
    <name evidence="9" type="primary">sigK</name>
    <name evidence="9" type="ORF">WMO37_02865</name>
</gene>
<feature type="domain" description="HTH cro/C1-type" evidence="8">
    <location>
        <begin position="174"/>
        <end position="195"/>
    </location>
</feature>
<comment type="similarity">
    <text evidence="1 7">Belongs to the sigma-70 factor family.</text>
</comment>
<dbReference type="InterPro" id="IPR013325">
    <property type="entry name" value="RNA_pol_sigma_r2"/>
</dbReference>
<dbReference type="InterPro" id="IPR007627">
    <property type="entry name" value="RNA_pol_sigma70_r2"/>
</dbReference>
<comment type="caution">
    <text evidence="9">The sequence shown here is derived from an EMBL/GenBank/DDBJ whole genome shotgun (WGS) entry which is preliminary data.</text>
</comment>
<keyword evidence="5 7" id="KW-0238">DNA-binding</keyword>
<keyword evidence="10" id="KW-1185">Reference proteome</keyword>
<protein>
    <recommendedName>
        <fullName evidence="7">RNA polymerase sigma factor</fullName>
    </recommendedName>
</protein>
<evidence type="ECO:0000256" key="5">
    <source>
        <dbReference type="ARBA" id="ARBA00023125"/>
    </source>
</evidence>
<dbReference type="InterPro" id="IPR050813">
    <property type="entry name" value="Sigma-70_Factor"/>
</dbReference>
<comment type="function">
    <text evidence="7">Sigma factors are initiation factors that promote the attachment of RNA polymerase to specific initiation sites and are then released.</text>
</comment>
<keyword evidence="3 7" id="KW-0805">Transcription regulation</keyword>
<evidence type="ECO:0000313" key="9">
    <source>
        <dbReference type="EMBL" id="MEQ2553955.1"/>
    </source>
</evidence>
<proteinExistence type="inferred from homology"/>